<protein>
    <submittedName>
        <fullName evidence="5">Uncharacterized protein</fullName>
    </submittedName>
</protein>
<dbReference type="SMART" id="SM00327">
    <property type="entry name" value="VWA"/>
    <property type="match status" value="1"/>
</dbReference>
<name>A0A2G2XGT4_CAPBA</name>
<proteinExistence type="predicted"/>
<dbReference type="PROSITE" id="PS50089">
    <property type="entry name" value="ZF_RING_2"/>
    <property type="match status" value="1"/>
</dbReference>
<dbReference type="PANTHER" id="PTHR10579:SF59">
    <property type="entry name" value="E3 UBIQUITIN-PROTEIN LIGASE EDA40-RELATED"/>
    <property type="match status" value="1"/>
</dbReference>
<comment type="caution">
    <text evidence="5">The sequence shown here is derived from an EMBL/GenBank/DDBJ whole genome shotgun (WGS) entry which is preliminary data.</text>
</comment>
<dbReference type="GO" id="GO:0008270">
    <property type="term" value="F:zinc ion binding"/>
    <property type="evidence" value="ECO:0007669"/>
    <property type="project" value="UniProtKB-KW"/>
</dbReference>
<gene>
    <name evidence="5" type="ORF">CQW23_05199</name>
</gene>
<dbReference type="Proteomes" id="UP000224567">
    <property type="component" value="Unassembled WGS sequence"/>
</dbReference>
<dbReference type="EMBL" id="MLFT02000002">
    <property type="protein sequence ID" value="PHT56713.1"/>
    <property type="molecule type" value="Genomic_DNA"/>
</dbReference>
<dbReference type="InterPro" id="IPR051266">
    <property type="entry name" value="CLCR"/>
</dbReference>
<dbReference type="InterPro" id="IPR057427">
    <property type="entry name" value="WAV3_C"/>
</dbReference>
<dbReference type="SMART" id="SM00184">
    <property type="entry name" value="RING"/>
    <property type="match status" value="1"/>
</dbReference>
<reference evidence="5 6" key="1">
    <citation type="journal article" date="2017" name="Genome Biol.">
        <title>New reference genome sequences of hot pepper reveal the massive evolution of plant disease-resistance genes by retroduplication.</title>
        <authorList>
            <person name="Kim S."/>
            <person name="Park J."/>
            <person name="Yeom S.I."/>
            <person name="Kim Y.M."/>
            <person name="Seo E."/>
            <person name="Kim K.T."/>
            <person name="Kim M.S."/>
            <person name="Lee J.M."/>
            <person name="Cheong K."/>
            <person name="Shin H.S."/>
            <person name="Kim S.B."/>
            <person name="Han K."/>
            <person name="Lee J."/>
            <person name="Park M."/>
            <person name="Lee H.A."/>
            <person name="Lee H.Y."/>
            <person name="Lee Y."/>
            <person name="Oh S."/>
            <person name="Lee J.H."/>
            <person name="Choi E."/>
            <person name="Choi E."/>
            <person name="Lee S.E."/>
            <person name="Jeon J."/>
            <person name="Kim H."/>
            <person name="Choi G."/>
            <person name="Song H."/>
            <person name="Lee J."/>
            <person name="Lee S.C."/>
            <person name="Kwon J.K."/>
            <person name="Lee H.Y."/>
            <person name="Koo N."/>
            <person name="Hong Y."/>
            <person name="Kim R.W."/>
            <person name="Kang W.H."/>
            <person name="Huh J.H."/>
            <person name="Kang B.C."/>
            <person name="Yang T.J."/>
            <person name="Lee Y.H."/>
            <person name="Bennetzen J.L."/>
            <person name="Choi D."/>
        </authorList>
    </citation>
    <scope>NUCLEOTIDE SEQUENCE [LARGE SCALE GENOMIC DNA]</scope>
    <source>
        <strain evidence="6">cv. PBC81</strain>
    </source>
</reference>
<evidence type="ECO:0000259" key="3">
    <source>
        <dbReference type="PROSITE" id="PS50089"/>
    </source>
</evidence>
<dbReference type="InterPro" id="IPR013083">
    <property type="entry name" value="Znf_RING/FYVE/PHD"/>
</dbReference>
<feature type="region of interest" description="Disordered" evidence="2">
    <location>
        <begin position="668"/>
        <end position="699"/>
    </location>
</feature>
<feature type="compositionally biased region" description="Basic and acidic residues" evidence="2">
    <location>
        <begin position="14"/>
        <end position="24"/>
    </location>
</feature>
<feature type="domain" description="RING-type" evidence="3">
    <location>
        <begin position="124"/>
        <end position="169"/>
    </location>
</feature>
<evidence type="ECO:0000259" key="4">
    <source>
        <dbReference type="PROSITE" id="PS50234"/>
    </source>
</evidence>
<accession>A0A2G2XGT4</accession>
<dbReference type="InterPro" id="IPR002035">
    <property type="entry name" value="VWF_A"/>
</dbReference>
<reference evidence="6" key="2">
    <citation type="journal article" date="2017" name="J. Anim. Genet.">
        <title>Multiple reference genome sequences of hot pepper reveal the massive evolution of plant disease resistance genes by retroduplication.</title>
        <authorList>
            <person name="Kim S."/>
            <person name="Park J."/>
            <person name="Yeom S.-I."/>
            <person name="Kim Y.-M."/>
            <person name="Seo E."/>
            <person name="Kim K.-T."/>
            <person name="Kim M.-S."/>
            <person name="Lee J.M."/>
            <person name="Cheong K."/>
            <person name="Shin H.-S."/>
            <person name="Kim S.-B."/>
            <person name="Han K."/>
            <person name="Lee J."/>
            <person name="Park M."/>
            <person name="Lee H.-A."/>
            <person name="Lee H.-Y."/>
            <person name="Lee Y."/>
            <person name="Oh S."/>
            <person name="Lee J.H."/>
            <person name="Choi E."/>
            <person name="Choi E."/>
            <person name="Lee S.E."/>
            <person name="Jeon J."/>
            <person name="Kim H."/>
            <person name="Choi G."/>
            <person name="Song H."/>
            <person name="Lee J."/>
            <person name="Lee S.-C."/>
            <person name="Kwon J.-K."/>
            <person name="Lee H.-Y."/>
            <person name="Koo N."/>
            <person name="Hong Y."/>
            <person name="Kim R.W."/>
            <person name="Kang W.-H."/>
            <person name="Huh J.H."/>
            <person name="Kang B.-C."/>
            <person name="Yang T.-J."/>
            <person name="Lee Y.-H."/>
            <person name="Bennetzen J.L."/>
            <person name="Choi D."/>
        </authorList>
    </citation>
    <scope>NUCLEOTIDE SEQUENCE [LARGE SCALE GENOMIC DNA]</scope>
    <source>
        <strain evidence="6">cv. PBC81</strain>
    </source>
</reference>
<dbReference type="PROSITE" id="PS50234">
    <property type="entry name" value="VWFA"/>
    <property type="match status" value="1"/>
</dbReference>
<feature type="domain" description="VWFA" evidence="4">
    <location>
        <begin position="323"/>
        <end position="486"/>
    </location>
</feature>
<feature type="compositionally biased region" description="Polar residues" evidence="2">
    <location>
        <begin position="42"/>
        <end position="58"/>
    </location>
</feature>
<dbReference type="Pfam" id="PF25243">
    <property type="entry name" value="WAV3_C"/>
    <property type="match status" value="1"/>
</dbReference>
<keyword evidence="1" id="KW-0479">Metal-binding</keyword>
<keyword evidence="6" id="KW-1185">Reference proteome</keyword>
<dbReference type="SUPFAM" id="SSF57850">
    <property type="entry name" value="RING/U-box"/>
    <property type="match status" value="1"/>
</dbReference>
<dbReference type="InterPro" id="IPR001841">
    <property type="entry name" value="Znf_RING"/>
</dbReference>
<dbReference type="Pfam" id="PF13519">
    <property type="entry name" value="VWA_2"/>
    <property type="match status" value="1"/>
</dbReference>
<organism evidence="5 6">
    <name type="scientific">Capsicum baccatum</name>
    <name type="common">Peruvian pepper</name>
    <dbReference type="NCBI Taxonomy" id="33114"/>
    <lineage>
        <taxon>Eukaryota</taxon>
        <taxon>Viridiplantae</taxon>
        <taxon>Streptophyta</taxon>
        <taxon>Embryophyta</taxon>
        <taxon>Tracheophyta</taxon>
        <taxon>Spermatophyta</taxon>
        <taxon>Magnoliopsida</taxon>
        <taxon>eudicotyledons</taxon>
        <taxon>Gunneridae</taxon>
        <taxon>Pentapetalae</taxon>
        <taxon>asterids</taxon>
        <taxon>lamiids</taxon>
        <taxon>Solanales</taxon>
        <taxon>Solanaceae</taxon>
        <taxon>Solanoideae</taxon>
        <taxon>Capsiceae</taxon>
        <taxon>Capsicum</taxon>
    </lineage>
</organism>
<dbReference type="AlphaFoldDB" id="A0A2G2XGT4"/>
<sequence>MVLGWRRAFCTSIPRDRDTKEKQDSTNPTPSPRISSKFGFFSNPSTPRFQSPPVSSSILRCRTTAAPPPTSTIQAVSAPGSPKLQCKTKNSPRFFNSSTPSSPRSPSTFSLLKSSLGFPKQTKCGTCLQTVKTGQGTAIFTAECSHSFHFPCIAALLRKQTALVCPVCHSEWKELPLLSIHDTQKPVKVEEKTIREVSQSPKAKRDVKFTNERSFQGRPILKVYNDDEPLMSPTSGARFNPIPESDEYDEEEDNVVEEFQGFFVDANVKPVKESLVNFTNFELRLLPEAAVVSVGRSHETYVIILKLKAPPALARTARRAPIDLVMVLDVSGKMKPQNIQMMKRAMRLVISSLSSSDRLSIVAFSTTSKRLLPLRRMTSSGKRSARRIVDAIVALDGTGTSASDALKKAAKVLEDRRERNPVASIMLLSDNPNQRSTATTTISTNQRYQSSFVSTCTRFNNLEIPVHSIGLNQSHEEIFTKFIGRILNVVVQDLKVQLGFVSGSAPAEVAAVYSYTNRPASLGSGSLRLGDFYAEEERELLVELKVPTSAIGAHHVLSVRCSYKDPSTEELVYCKEQALLVPRPHAVRSSTPNIQRLRDLFISTRAVAESRRMIERNDLTGAHHLLSSARALLIQSNSSSTREFLPGLETELSELHYKRHNQAQFQFQSQFQSQPQRPHRRRIDVQQREDDKAEPLTPTSAWRAAERLAKVAIMRKSLNKVSDLHGFEDARF</sequence>
<dbReference type="Gene3D" id="3.40.50.410">
    <property type="entry name" value="von Willebrand factor, type A domain"/>
    <property type="match status" value="1"/>
</dbReference>
<feature type="region of interest" description="Disordered" evidence="2">
    <location>
        <begin position="13"/>
        <end position="84"/>
    </location>
</feature>
<dbReference type="PANTHER" id="PTHR10579">
    <property type="entry name" value="CALCIUM-ACTIVATED CHLORIDE CHANNEL REGULATOR"/>
    <property type="match status" value="1"/>
</dbReference>
<keyword evidence="1" id="KW-0862">Zinc</keyword>
<dbReference type="Pfam" id="PF17123">
    <property type="entry name" value="zf-RING_11"/>
    <property type="match status" value="1"/>
</dbReference>
<evidence type="ECO:0000256" key="1">
    <source>
        <dbReference type="PROSITE-ProRule" id="PRU00175"/>
    </source>
</evidence>
<dbReference type="Gene3D" id="3.30.40.10">
    <property type="entry name" value="Zinc/RING finger domain, C3HC4 (zinc finger)"/>
    <property type="match status" value="1"/>
</dbReference>
<evidence type="ECO:0000313" key="6">
    <source>
        <dbReference type="Proteomes" id="UP000224567"/>
    </source>
</evidence>
<dbReference type="InterPro" id="IPR036465">
    <property type="entry name" value="vWFA_dom_sf"/>
</dbReference>
<feature type="compositionally biased region" description="Basic and acidic residues" evidence="2">
    <location>
        <begin position="683"/>
        <end position="694"/>
    </location>
</feature>
<dbReference type="STRING" id="33114.A0A2G2XGT4"/>
<dbReference type="OrthoDB" id="687730at2759"/>
<evidence type="ECO:0000313" key="5">
    <source>
        <dbReference type="EMBL" id="PHT56713.1"/>
    </source>
</evidence>
<dbReference type="SUPFAM" id="SSF53300">
    <property type="entry name" value="vWA-like"/>
    <property type="match status" value="1"/>
</dbReference>
<keyword evidence="1" id="KW-0863">Zinc-finger</keyword>
<evidence type="ECO:0000256" key="2">
    <source>
        <dbReference type="SAM" id="MobiDB-lite"/>
    </source>
</evidence>
<feature type="compositionally biased region" description="Polar residues" evidence="2">
    <location>
        <begin position="25"/>
        <end position="34"/>
    </location>
</feature>